<evidence type="ECO:0000256" key="1">
    <source>
        <dbReference type="SAM" id="MobiDB-lite"/>
    </source>
</evidence>
<gene>
    <name evidence="2" type="primary">LIG1_1</name>
    <name evidence="2" type="ORF">P7K49_034731</name>
</gene>
<dbReference type="Proteomes" id="UP001266305">
    <property type="component" value="Unassembled WGS sequence"/>
</dbReference>
<dbReference type="GO" id="GO:0016874">
    <property type="term" value="F:ligase activity"/>
    <property type="evidence" value="ECO:0007669"/>
    <property type="project" value="UniProtKB-KW"/>
</dbReference>
<feature type="compositionally biased region" description="Basic and acidic residues" evidence="1">
    <location>
        <begin position="35"/>
        <end position="57"/>
    </location>
</feature>
<feature type="region of interest" description="Disordered" evidence="1">
    <location>
        <begin position="28"/>
        <end position="115"/>
    </location>
</feature>
<keyword evidence="3" id="KW-1185">Reference proteome</keyword>
<sequence>MALDATGCSIDRQGIRAVIPLFTPLSCSSRSFFHPKKEGKAKKPEKEASNSSRETEPPPKVALKEWNGVVSESDSPVKRPGRKAARVLGSEGEEEDEDLSPAKGQDRMMAQVRGD</sequence>
<proteinExistence type="predicted"/>
<evidence type="ECO:0000313" key="2">
    <source>
        <dbReference type="EMBL" id="KAK2088824.1"/>
    </source>
</evidence>
<dbReference type="EMBL" id="JASSZA010000019">
    <property type="protein sequence ID" value="KAK2088824.1"/>
    <property type="molecule type" value="Genomic_DNA"/>
</dbReference>
<accession>A0ABQ9TW64</accession>
<organism evidence="2 3">
    <name type="scientific">Saguinus oedipus</name>
    <name type="common">Cotton-top tamarin</name>
    <name type="synonym">Oedipomidas oedipus</name>
    <dbReference type="NCBI Taxonomy" id="9490"/>
    <lineage>
        <taxon>Eukaryota</taxon>
        <taxon>Metazoa</taxon>
        <taxon>Chordata</taxon>
        <taxon>Craniata</taxon>
        <taxon>Vertebrata</taxon>
        <taxon>Euteleostomi</taxon>
        <taxon>Mammalia</taxon>
        <taxon>Eutheria</taxon>
        <taxon>Euarchontoglires</taxon>
        <taxon>Primates</taxon>
        <taxon>Haplorrhini</taxon>
        <taxon>Platyrrhini</taxon>
        <taxon>Cebidae</taxon>
        <taxon>Callitrichinae</taxon>
        <taxon>Saguinus</taxon>
    </lineage>
</organism>
<reference evidence="2 3" key="1">
    <citation type="submission" date="2023-05" db="EMBL/GenBank/DDBJ databases">
        <title>B98-5 Cell Line De Novo Hybrid Assembly: An Optical Mapping Approach.</title>
        <authorList>
            <person name="Kananen K."/>
            <person name="Auerbach J.A."/>
            <person name="Kautto E."/>
            <person name="Blachly J.S."/>
        </authorList>
    </citation>
    <scope>NUCLEOTIDE SEQUENCE [LARGE SCALE GENOMIC DNA]</scope>
    <source>
        <strain evidence="2">B95-8</strain>
        <tissue evidence="2">Cell line</tissue>
    </source>
</reference>
<name>A0ABQ9TW64_SAGOE</name>
<keyword evidence="2" id="KW-0436">Ligase</keyword>
<evidence type="ECO:0000313" key="3">
    <source>
        <dbReference type="Proteomes" id="UP001266305"/>
    </source>
</evidence>
<comment type="caution">
    <text evidence="2">The sequence shown here is derived from an EMBL/GenBank/DDBJ whole genome shotgun (WGS) entry which is preliminary data.</text>
</comment>
<protein>
    <submittedName>
        <fullName evidence="2">tRNA ligase</fullName>
    </submittedName>
</protein>